<protein>
    <submittedName>
        <fullName evidence="1">Uncharacterized protein</fullName>
    </submittedName>
</protein>
<accession>A0ACB8D3G1</accession>
<gene>
    <name evidence="1" type="ORF">HPB49_007323</name>
</gene>
<proteinExistence type="predicted"/>
<evidence type="ECO:0000313" key="1">
    <source>
        <dbReference type="EMBL" id="KAH7959014.1"/>
    </source>
</evidence>
<reference evidence="1" key="1">
    <citation type="submission" date="2020-05" db="EMBL/GenBank/DDBJ databases">
        <title>Large-scale comparative analyses of tick genomes elucidate their genetic diversity and vector capacities.</title>
        <authorList>
            <person name="Jia N."/>
            <person name="Wang J."/>
            <person name="Shi W."/>
            <person name="Du L."/>
            <person name="Sun Y."/>
            <person name="Zhan W."/>
            <person name="Jiang J."/>
            <person name="Wang Q."/>
            <person name="Zhang B."/>
            <person name="Ji P."/>
            <person name="Sakyi L.B."/>
            <person name="Cui X."/>
            <person name="Yuan T."/>
            <person name="Jiang B."/>
            <person name="Yang W."/>
            <person name="Lam T.T.-Y."/>
            <person name="Chang Q."/>
            <person name="Ding S."/>
            <person name="Wang X."/>
            <person name="Zhu J."/>
            <person name="Ruan X."/>
            <person name="Zhao L."/>
            <person name="Wei J."/>
            <person name="Que T."/>
            <person name="Du C."/>
            <person name="Cheng J."/>
            <person name="Dai P."/>
            <person name="Han X."/>
            <person name="Huang E."/>
            <person name="Gao Y."/>
            <person name="Liu J."/>
            <person name="Shao H."/>
            <person name="Ye R."/>
            <person name="Li L."/>
            <person name="Wei W."/>
            <person name="Wang X."/>
            <person name="Wang C."/>
            <person name="Yang T."/>
            <person name="Huo Q."/>
            <person name="Li W."/>
            <person name="Guo W."/>
            <person name="Chen H."/>
            <person name="Zhou L."/>
            <person name="Ni X."/>
            <person name="Tian J."/>
            <person name="Zhou Y."/>
            <person name="Sheng Y."/>
            <person name="Liu T."/>
            <person name="Pan Y."/>
            <person name="Xia L."/>
            <person name="Li J."/>
            <person name="Zhao F."/>
            <person name="Cao W."/>
        </authorList>
    </citation>
    <scope>NUCLEOTIDE SEQUENCE</scope>
    <source>
        <strain evidence="1">Dsil-2018</strain>
    </source>
</reference>
<evidence type="ECO:0000313" key="2">
    <source>
        <dbReference type="Proteomes" id="UP000821865"/>
    </source>
</evidence>
<dbReference type="Proteomes" id="UP000821865">
    <property type="component" value="Chromosome 3"/>
</dbReference>
<name>A0ACB8D3G1_DERSI</name>
<keyword evidence="2" id="KW-1185">Reference proteome</keyword>
<dbReference type="EMBL" id="CM023472">
    <property type="protein sequence ID" value="KAH7959014.1"/>
    <property type="molecule type" value="Genomic_DNA"/>
</dbReference>
<organism evidence="1 2">
    <name type="scientific">Dermacentor silvarum</name>
    <name type="common">Tick</name>
    <dbReference type="NCBI Taxonomy" id="543639"/>
    <lineage>
        <taxon>Eukaryota</taxon>
        <taxon>Metazoa</taxon>
        <taxon>Ecdysozoa</taxon>
        <taxon>Arthropoda</taxon>
        <taxon>Chelicerata</taxon>
        <taxon>Arachnida</taxon>
        <taxon>Acari</taxon>
        <taxon>Parasitiformes</taxon>
        <taxon>Ixodida</taxon>
        <taxon>Ixodoidea</taxon>
        <taxon>Ixodidae</taxon>
        <taxon>Rhipicephalinae</taxon>
        <taxon>Dermacentor</taxon>
    </lineage>
</organism>
<sequence>MSSEFNSADLTIVINTDGSPLYKSSNASIWPIQFIVNELPPRERLQHVGLGGLWFGTRHPDMLLFLDKFVDKVRNIGTLTWQHASRTVTSAVHVVCCSVDSPARALVCNQLQFNGHFGCQWCLTCGQHEQGAFRYVDTEPAQERVSLGILKDMKRALELQIPVNGLKGLSPLVNLPGFDLVHGQAVEYMHCILLGVTRQITDYWFDPSNSQEDFYIGSSQSAEPRCVEHCPSKSGDPPRSPCEDSSSSGSESEPDADLEPDNRKRQYKEGWKDELGMAHGGPWVRFVVVVVQHLLSCPDGCCEEPTSMSFRLIDVSNPGRLSDGGIFKDSPIGKRLEKGELGFPRAAQLPESCKSSPHVFIGDEAIQLRPDFMRPLPGSRTKAKDIVFNCRLSRAM</sequence>
<comment type="caution">
    <text evidence="1">The sequence shown here is derived from an EMBL/GenBank/DDBJ whole genome shotgun (WGS) entry which is preliminary data.</text>
</comment>